<evidence type="ECO:0000256" key="3">
    <source>
        <dbReference type="ARBA" id="ARBA00022946"/>
    </source>
</evidence>
<evidence type="ECO:0000313" key="12">
    <source>
        <dbReference type="RefSeq" id="XP_011296784.1"/>
    </source>
</evidence>
<evidence type="ECO:0000313" key="10">
    <source>
        <dbReference type="RefSeq" id="XP_011296782.1"/>
    </source>
</evidence>
<dbReference type="Proteomes" id="UP000694866">
    <property type="component" value="Unplaced"/>
</dbReference>
<dbReference type="GO" id="GO:0005763">
    <property type="term" value="C:mitochondrial small ribosomal subunit"/>
    <property type="evidence" value="ECO:0007669"/>
    <property type="project" value="InterPro"/>
</dbReference>
<dbReference type="KEGG" id="fas:105262745"/>
<evidence type="ECO:0000256" key="4">
    <source>
        <dbReference type="ARBA" id="ARBA00022980"/>
    </source>
</evidence>
<dbReference type="Pfam" id="PF14943">
    <property type="entry name" value="MRP-S26"/>
    <property type="match status" value="1"/>
</dbReference>
<dbReference type="GeneID" id="105262745"/>
<evidence type="ECO:0000256" key="5">
    <source>
        <dbReference type="ARBA" id="ARBA00023128"/>
    </source>
</evidence>
<evidence type="ECO:0000256" key="8">
    <source>
        <dbReference type="ARBA" id="ARBA00035344"/>
    </source>
</evidence>
<keyword evidence="9" id="KW-1185">Reference proteome</keyword>
<accession>A0A9R1TTX3</accession>
<keyword evidence="4 10" id="KW-0689">Ribosomal protein</keyword>
<evidence type="ECO:0000256" key="6">
    <source>
        <dbReference type="ARBA" id="ARBA00023274"/>
    </source>
</evidence>
<dbReference type="InterPro" id="IPR026140">
    <property type="entry name" value="Ribosomal_mS26"/>
</dbReference>
<dbReference type="AlphaFoldDB" id="A0A9R1TTX3"/>
<dbReference type="CTD" id="64949"/>
<dbReference type="PANTHER" id="PTHR21035">
    <property type="entry name" value="28S RIBOSOMAL PROTEIN S26, MITOCHONDRIAL"/>
    <property type="match status" value="1"/>
</dbReference>
<evidence type="ECO:0000313" key="9">
    <source>
        <dbReference type="Proteomes" id="UP000694866"/>
    </source>
</evidence>
<evidence type="ECO:0000313" key="11">
    <source>
        <dbReference type="RefSeq" id="XP_011296783.1"/>
    </source>
</evidence>
<keyword evidence="3" id="KW-0809">Transit peptide</keyword>
<evidence type="ECO:0000256" key="7">
    <source>
        <dbReference type="ARBA" id="ARBA00035138"/>
    </source>
</evidence>
<dbReference type="RefSeq" id="XP_011296783.1">
    <property type="nucleotide sequence ID" value="XM_011298481.1"/>
</dbReference>
<accession>A0A9R1STD0</accession>
<comment type="similarity">
    <text evidence="2">Belongs to the mitochondrion-specific ribosomal protein mS26 family.</text>
</comment>
<keyword evidence="5" id="KW-0496">Mitochondrion</keyword>
<evidence type="ECO:0000256" key="2">
    <source>
        <dbReference type="ARBA" id="ARBA00009672"/>
    </source>
</evidence>
<gene>
    <name evidence="10 11 12" type="primary">mRpS26</name>
</gene>
<comment type="subcellular location">
    <subcellularLocation>
        <location evidence="1">Mitochondrion</location>
    </subcellularLocation>
</comment>
<organism evidence="9 11">
    <name type="scientific">Fopius arisanus</name>
    <dbReference type="NCBI Taxonomy" id="64838"/>
    <lineage>
        <taxon>Eukaryota</taxon>
        <taxon>Metazoa</taxon>
        <taxon>Ecdysozoa</taxon>
        <taxon>Arthropoda</taxon>
        <taxon>Hexapoda</taxon>
        <taxon>Insecta</taxon>
        <taxon>Pterygota</taxon>
        <taxon>Neoptera</taxon>
        <taxon>Endopterygota</taxon>
        <taxon>Hymenoptera</taxon>
        <taxon>Apocrita</taxon>
        <taxon>Ichneumonoidea</taxon>
        <taxon>Braconidae</taxon>
        <taxon>Opiinae</taxon>
        <taxon>Fopius</taxon>
    </lineage>
</organism>
<name>A0A9R1TTX3_9HYME</name>
<proteinExistence type="inferred from homology"/>
<dbReference type="RefSeq" id="XP_011296782.1">
    <property type="nucleotide sequence ID" value="XM_011298480.1"/>
</dbReference>
<dbReference type="PANTHER" id="PTHR21035:SF2">
    <property type="entry name" value="SMALL RIBOSOMAL SUBUNIT PROTEIN MS26"/>
    <property type="match status" value="1"/>
</dbReference>
<sequence>MLRASMIATAVNSRVSTQLVMNEWIGINATFAQIIRWKRKPIWLPQAKSKLFKVPPRLRLPQEEAVEILRLYNNYRTNRKSIRGYLEQLMQASQVQFDEVSLKNAEEEDYANCSKINDEWNKELAKRREIRLAKEKENRIQETLKIFNEKKQLNEKIMEEIEGKVKRARMEAKTFITRENIDRAIEEALADVVDYNAAIDKEGRLYGKSVDNKQQASV</sequence>
<protein>
    <recommendedName>
        <fullName evidence="7">Small ribosomal subunit protein mS26</fullName>
    </recommendedName>
    <alternativeName>
        <fullName evidence="8">28S ribosomal protein S26, mitochondrial</fullName>
    </alternativeName>
</protein>
<keyword evidence="6" id="KW-0687">Ribonucleoprotein</keyword>
<dbReference type="RefSeq" id="XP_011296784.1">
    <property type="nucleotide sequence ID" value="XM_011298482.1"/>
</dbReference>
<dbReference type="OrthoDB" id="5988811at2759"/>
<reference evidence="10 11" key="1">
    <citation type="submission" date="2025-04" db="UniProtKB">
        <authorList>
            <consortium name="RefSeq"/>
        </authorList>
    </citation>
    <scope>IDENTIFICATION</scope>
    <source>
        <strain evidence="10 11">USDA-PBARC FA_bdor</strain>
        <tissue evidence="10 11">Whole organism</tissue>
    </source>
</reference>
<accession>A0A9R1STC6</accession>
<evidence type="ECO:0000256" key="1">
    <source>
        <dbReference type="ARBA" id="ARBA00004173"/>
    </source>
</evidence>